<dbReference type="Proteomes" id="UP001232148">
    <property type="component" value="Unassembled WGS sequence"/>
</dbReference>
<name>A0AAD9M5Y3_9PEZI</name>
<accession>A0AAD9M5Y3</accession>
<gene>
    <name evidence="1" type="ORF">LX32DRAFT_368335</name>
</gene>
<comment type="caution">
    <text evidence="1">The sequence shown here is derived from an EMBL/GenBank/DDBJ whole genome shotgun (WGS) entry which is preliminary data.</text>
</comment>
<dbReference type="AlphaFoldDB" id="A0AAD9M5Y3"/>
<evidence type="ECO:0000313" key="1">
    <source>
        <dbReference type="EMBL" id="KAK2034574.1"/>
    </source>
</evidence>
<reference evidence="1" key="1">
    <citation type="submission" date="2021-06" db="EMBL/GenBank/DDBJ databases">
        <title>Comparative genomics, transcriptomics and evolutionary studies reveal genomic signatures of adaptation to plant cell wall in hemibiotrophic fungi.</title>
        <authorList>
            <consortium name="DOE Joint Genome Institute"/>
            <person name="Baroncelli R."/>
            <person name="Diaz J.F."/>
            <person name="Benocci T."/>
            <person name="Peng M."/>
            <person name="Battaglia E."/>
            <person name="Haridas S."/>
            <person name="Andreopoulos W."/>
            <person name="Labutti K."/>
            <person name="Pangilinan J."/>
            <person name="Floch G.L."/>
            <person name="Makela M.R."/>
            <person name="Henrissat B."/>
            <person name="Grigoriev I.V."/>
            <person name="Crouch J.A."/>
            <person name="De Vries R.P."/>
            <person name="Sukno S.A."/>
            <person name="Thon M.R."/>
        </authorList>
    </citation>
    <scope>NUCLEOTIDE SEQUENCE</scope>
    <source>
        <strain evidence="1">MAFF235873</strain>
    </source>
</reference>
<proteinExistence type="predicted"/>
<keyword evidence="2" id="KW-1185">Reference proteome</keyword>
<organism evidence="1 2">
    <name type="scientific">Colletotrichum zoysiae</name>
    <dbReference type="NCBI Taxonomy" id="1216348"/>
    <lineage>
        <taxon>Eukaryota</taxon>
        <taxon>Fungi</taxon>
        <taxon>Dikarya</taxon>
        <taxon>Ascomycota</taxon>
        <taxon>Pezizomycotina</taxon>
        <taxon>Sordariomycetes</taxon>
        <taxon>Hypocreomycetidae</taxon>
        <taxon>Glomerellales</taxon>
        <taxon>Glomerellaceae</taxon>
        <taxon>Colletotrichum</taxon>
        <taxon>Colletotrichum graminicola species complex</taxon>
    </lineage>
</organism>
<evidence type="ECO:0000313" key="2">
    <source>
        <dbReference type="Proteomes" id="UP001232148"/>
    </source>
</evidence>
<sequence length="85" mass="9507">MKGRRSGRQPHYQDQSLWKKGLAYTYTCEEDGQAQIWNGPSALQSISALASSRCCHVWACCVGGGGNWTVLFGTTCRFRITCCRR</sequence>
<dbReference type="EMBL" id="MU842813">
    <property type="protein sequence ID" value="KAK2034574.1"/>
    <property type="molecule type" value="Genomic_DNA"/>
</dbReference>
<protein>
    <submittedName>
        <fullName evidence="1">Uncharacterized protein</fullName>
    </submittedName>
</protein>